<keyword evidence="1" id="KW-0812">Transmembrane</keyword>
<feature type="transmembrane region" description="Helical" evidence="1">
    <location>
        <begin position="20"/>
        <end position="36"/>
    </location>
</feature>
<organism evidence="2">
    <name type="scientific">Salmonella enterica</name>
    <name type="common">Salmonella choleraesuis</name>
    <dbReference type="NCBI Taxonomy" id="28901"/>
    <lineage>
        <taxon>Bacteria</taxon>
        <taxon>Pseudomonadati</taxon>
        <taxon>Pseudomonadota</taxon>
        <taxon>Gammaproteobacteria</taxon>
        <taxon>Enterobacterales</taxon>
        <taxon>Enterobacteriaceae</taxon>
        <taxon>Salmonella</taxon>
    </lineage>
</organism>
<sequence>MNRFKYALAARDAHITTLRLIIGLMLLVITALWYGWQNAPRHLTVYNPPDLRSGSTRPWWEIPPGQIYAFSFYIFQQINRWPVSGEEDYSRNLTALSAYMTPACHAQLEEDYHQRRDRGELRDRVRGVYEIPGRGFQDKRVQVIDRDHWVVTFDLTVDEYYHAEPVKRALVRYPLNVVRYDVDAQKNPWGLALDCFARPPQKLEAASTMKETTE</sequence>
<dbReference type="Pfam" id="PF11444">
    <property type="entry name" value="DUF2895"/>
    <property type="match status" value="1"/>
</dbReference>
<proteinExistence type="predicted"/>
<evidence type="ECO:0000256" key="1">
    <source>
        <dbReference type="SAM" id="Phobius"/>
    </source>
</evidence>
<protein>
    <submittedName>
        <fullName evidence="2">TIGR03746 family integrating conjugative element protein</fullName>
    </submittedName>
</protein>
<gene>
    <name evidence="2" type="ORF">F6X26_23250</name>
</gene>
<evidence type="ECO:0000313" key="2">
    <source>
        <dbReference type="EMBL" id="ECX6661835.1"/>
    </source>
</evidence>
<dbReference type="EMBL" id="AALAOU010000022">
    <property type="protein sequence ID" value="ECX6661835.1"/>
    <property type="molecule type" value="Genomic_DNA"/>
</dbReference>
<dbReference type="NCBIfam" id="TIGR03746">
    <property type="entry name" value="conj_TIGR03746"/>
    <property type="match status" value="1"/>
</dbReference>
<keyword evidence="1" id="KW-1133">Transmembrane helix</keyword>
<accession>A0A619I4I5</accession>
<reference evidence="2" key="1">
    <citation type="submission" date="2019-09" db="EMBL/GenBank/DDBJ databases">
        <authorList>
            <consortium name="PulseNet: The National Subtyping Network for Foodborne Disease Surveillance"/>
            <person name="Tarr C.L."/>
            <person name="Trees E."/>
            <person name="Katz L.S."/>
            <person name="Carleton-Romer H.A."/>
            <person name="Stroika S."/>
            <person name="Kucerova Z."/>
            <person name="Roache K.F."/>
            <person name="Sabol A.L."/>
            <person name="Besser J."/>
            <person name="Gerner-Smidt P."/>
        </authorList>
    </citation>
    <scope>NUCLEOTIDE SEQUENCE</scope>
    <source>
        <strain evidence="2">PNUSAS101199</strain>
    </source>
</reference>
<comment type="caution">
    <text evidence="2">The sequence shown here is derived from an EMBL/GenBank/DDBJ whole genome shotgun (WGS) entry which is preliminary data.</text>
</comment>
<keyword evidence="1" id="KW-0472">Membrane</keyword>
<dbReference type="InterPro" id="IPR021548">
    <property type="entry name" value="DUF2895"/>
</dbReference>
<name>A0A619I4I5_SALER</name>
<dbReference type="AlphaFoldDB" id="A0A619I4I5"/>